<evidence type="ECO:0000259" key="1">
    <source>
        <dbReference type="PROSITE" id="PS50943"/>
    </source>
</evidence>
<keyword evidence="3" id="KW-1185">Reference proteome</keyword>
<dbReference type="CDD" id="cd00093">
    <property type="entry name" value="HTH_XRE"/>
    <property type="match status" value="1"/>
</dbReference>
<dbReference type="PROSITE" id="PS50943">
    <property type="entry name" value="HTH_CROC1"/>
    <property type="match status" value="1"/>
</dbReference>
<feature type="domain" description="HTH cro/C1-type" evidence="1">
    <location>
        <begin position="31"/>
        <end position="86"/>
    </location>
</feature>
<gene>
    <name evidence="2" type="ORF">SAMN04487894_102343</name>
</gene>
<proteinExistence type="predicted"/>
<dbReference type="InterPro" id="IPR001387">
    <property type="entry name" value="Cro/C1-type_HTH"/>
</dbReference>
<dbReference type="GO" id="GO:0003677">
    <property type="term" value="F:DNA binding"/>
    <property type="evidence" value="ECO:0007669"/>
    <property type="project" value="InterPro"/>
</dbReference>
<dbReference type="SMART" id="SM00530">
    <property type="entry name" value="HTH_XRE"/>
    <property type="match status" value="1"/>
</dbReference>
<dbReference type="RefSeq" id="WP_090388955.1">
    <property type="nucleotide sequence ID" value="NZ_FMZO01000002.1"/>
</dbReference>
<protein>
    <submittedName>
        <fullName evidence="2">Helix-turn-helix</fullName>
    </submittedName>
</protein>
<dbReference type="AlphaFoldDB" id="A0A1G6LIG9"/>
<name>A0A1G6LIG9_NIADE</name>
<accession>A0A1G6LIG9</accession>
<dbReference type="EMBL" id="FMZO01000002">
    <property type="protein sequence ID" value="SDC42396.1"/>
    <property type="molecule type" value="Genomic_DNA"/>
</dbReference>
<organism evidence="2 3">
    <name type="scientific">Niabella drilacis (strain DSM 25811 / CCM 8410 / CCUG 62505 / LMG 26954 / E90)</name>
    <dbReference type="NCBI Taxonomy" id="1285928"/>
    <lineage>
        <taxon>Bacteria</taxon>
        <taxon>Pseudomonadati</taxon>
        <taxon>Bacteroidota</taxon>
        <taxon>Chitinophagia</taxon>
        <taxon>Chitinophagales</taxon>
        <taxon>Chitinophagaceae</taxon>
        <taxon>Niabella</taxon>
    </lineage>
</organism>
<dbReference type="SUPFAM" id="SSF47413">
    <property type="entry name" value="lambda repressor-like DNA-binding domains"/>
    <property type="match status" value="1"/>
</dbReference>
<dbReference type="Pfam" id="PF01381">
    <property type="entry name" value="HTH_3"/>
    <property type="match status" value="1"/>
</dbReference>
<reference evidence="3" key="1">
    <citation type="submission" date="2016-10" db="EMBL/GenBank/DDBJ databases">
        <authorList>
            <person name="Varghese N."/>
            <person name="Submissions S."/>
        </authorList>
    </citation>
    <scope>NUCLEOTIDE SEQUENCE [LARGE SCALE GENOMIC DNA]</scope>
    <source>
        <strain evidence="3">DSM 25811 / CCM 8410 / LMG 26954 / E90</strain>
    </source>
</reference>
<evidence type="ECO:0000313" key="2">
    <source>
        <dbReference type="EMBL" id="SDC42396.1"/>
    </source>
</evidence>
<dbReference type="Gene3D" id="1.10.260.40">
    <property type="entry name" value="lambda repressor-like DNA-binding domains"/>
    <property type="match status" value="1"/>
</dbReference>
<evidence type="ECO:0000313" key="3">
    <source>
        <dbReference type="Proteomes" id="UP000198757"/>
    </source>
</evidence>
<dbReference type="Proteomes" id="UP000198757">
    <property type="component" value="Unassembled WGS sequence"/>
</dbReference>
<dbReference type="OrthoDB" id="770730at2"/>
<dbReference type="STRING" id="1285928.SAMN04487894_102343"/>
<dbReference type="InterPro" id="IPR010982">
    <property type="entry name" value="Lambda_DNA-bd_dom_sf"/>
</dbReference>
<sequence>MKLKNYKQRIESIPEFTKREAKHSLDILDRIHELLQEKFGGRQKLLAEKMGKKEAEISRWINGNHNFTMKTISKLEAAFGAPIIAVCTSDVDADFEQVKSPFNTFHKTVFVSEAGLREERQLSFTEVKMTLADEEIDEMSI</sequence>